<organism evidence="2 3">
    <name type="scientific">Pseudonocardia ammonioxydans</name>
    <dbReference type="NCBI Taxonomy" id="260086"/>
    <lineage>
        <taxon>Bacteria</taxon>
        <taxon>Bacillati</taxon>
        <taxon>Actinomycetota</taxon>
        <taxon>Actinomycetes</taxon>
        <taxon>Pseudonocardiales</taxon>
        <taxon>Pseudonocardiaceae</taxon>
        <taxon>Pseudonocardia</taxon>
    </lineage>
</organism>
<dbReference type="InterPro" id="IPR051397">
    <property type="entry name" value="Zn-ADH-like_protein"/>
</dbReference>
<keyword evidence="3" id="KW-1185">Reference proteome</keyword>
<dbReference type="GO" id="GO:0016491">
    <property type="term" value="F:oxidoreductase activity"/>
    <property type="evidence" value="ECO:0007669"/>
    <property type="project" value="InterPro"/>
</dbReference>
<protein>
    <submittedName>
        <fullName evidence="2">NADPH:quinone reductase</fullName>
    </submittedName>
</protein>
<dbReference type="SUPFAM" id="SSF51735">
    <property type="entry name" value="NAD(P)-binding Rossmann-fold domains"/>
    <property type="match status" value="1"/>
</dbReference>
<dbReference type="Pfam" id="PF08240">
    <property type="entry name" value="ADH_N"/>
    <property type="match status" value="1"/>
</dbReference>
<dbReference type="SUPFAM" id="SSF50129">
    <property type="entry name" value="GroES-like"/>
    <property type="match status" value="1"/>
</dbReference>
<dbReference type="SMART" id="SM00829">
    <property type="entry name" value="PKS_ER"/>
    <property type="match status" value="1"/>
</dbReference>
<evidence type="ECO:0000259" key="1">
    <source>
        <dbReference type="SMART" id="SM00829"/>
    </source>
</evidence>
<evidence type="ECO:0000313" key="3">
    <source>
        <dbReference type="Proteomes" id="UP000199614"/>
    </source>
</evidence>
<dbReference type="RefSeq" id="WP_093348271.1">
    <property type="nucleotide sequence ID" value="NZ_FOUY01000025.1"/>
</dbReference>
<gene>
    <name evidence="2" type="ORF">SAMN05216207_102544</name>
</gene>
<dbReference type="InterPro" id="IPR036291">
    <property type="entry name" value="NAD(P)-bd_dom_sf"/>
</dbReference>
<dbReference type="InterPro" id="IPR020843">
    <property type="entry name" value="ER"/>
</dbReference>
<name>A0A1I5D695_PSUAM</name>
<feature type="domain" description="Enoyl reductase (ER)" evidence="1">
    <location>
        <begin position="15"/>
        <end position="315"/>
    </location>
</feature>
<sequence>MSTRNGRAVRFDRYGEVEELYVADVGFDDPGPGRVLVEVHSTGVNRGEGPVSISSCRGAFAGTRPLEFPSGQGSDWAGVVAAVGDGVSDVEPGEDVFGWTDERAAHATHVDVPAEQVLHRPAGLHPATAGALHVAGAAATASVQAVAPQPGETVVVSGAAGGVGQIAAQLLQLRDVHVVGIASAGNRHRLREMAVTPVAYGASGEETRANLRSALPDRVHAWVDVHGDGYVDLAVELGIPADRIATVADPGAADRHGVHARGTADADGREDLAALGHLVADGALEVPVVAGYPLPKVRDAVAELERGHTAGKIVLLPQE</sequence>
<evidence type="ECO:0000313" key="2">
    <source>
        <dbReference type="EMBL" id="SFN94729.1"/>
    </source>
</evidence>
<accession>A0A1I5D695</accession>
<dbReference type="Gene3D" id="3.40.50.720">
    <property type="entry name" value="NAD(P)-binding Rossmann-like Domain"/>
    <property type="match status" value="1"/>
</dbReference>
<dbReference type="Pfam" id="PF13602">
    <property type="entry name" value="ADH_zinc_N_2"/>
    <property type="match status" value="1"/>
</dbReference>
<proteinExistence type="predicted"/>
<dbReference type="PANTHER" id="PTHR43677">
    <property type="entry name" value="SHORT-CHAIN DEHYDROGENASE/REDUCTASE"/>
    <property type="match status" value="1"/>
</dbReference>
<dbReference type="Proteomes" id="UP000199614">
    <property type="component" value="Unassembled WGS sequence"/>
</dbReference>
<dbReference type="CDD" id="cd05289">
    <property type="entry name" value="MDR_like_2"/>
    <property type="match status" value="1"/>
</dbReference>
<dbReference type="Gene3D" id="3.90.180.10">
    <property type="entry name" value="Medium-chain alcohol dehydrogenases, catalytic domain"/>
    <property type="match status" value="1"/>
</dbReference>
<dbReference type="STRING" id="260086.SAMN05216207_102544"/>
<dbReference type="OrthoDB" id="3727682at2"/>
<dbReference type="InterPro" id="IPR013154">
    <property type="entry name" value="ADH-like_N"/>
</dbReference>
<dbReference type="EMBL" id="FOUY01000025">
    <property type="protein sequence ID" value="SFN94729.1"/>
    <property type="molecule type" value="Genomic_DNA"/>
</dbReference>
<dbReference type="AlphaFoldDB" id="A0A1I5D695"/>
<dbReference type="InterPro" id="IPR011032">
    <property type="entry name" value="GroES-like_sf"/>
</dbReference>
<reference evidence="2 3" key="1">
    <citation type="submission" date="2016-10" db="EMBL/GenBank/DDBJ databases">
        <authorList>
            <person name="de Groot N.N."/>
        </authorList>
    </citation>
    <scope>NUCLEOTIDE SEQUENCE [LARGE SCALE GENOMIC DNA]</scope>
    <source>
        <strain evidence="2 3">CGMCC 4.1877</strain>
    </source>
</reference>
<dbReference type="PANTHER" id="PTHR43677:SF4">
    <property type="entry name" value="QUINONE OXIDOREDUCTASE-LIKE PROTEIN 2"/>
    <property type="match status" value="1"/>
</dbReference>